<dbReference type="EC" id="1.1.1.153" evidence="4"/>
<dbReference type="Gene3D" id="3.40.50.720">
    <property type="entry name" value="NAD(P)-binding Rossmann-like Domain"/>
    <property type="match status" value="1"/>
</dbReference>
<evidence type="ECO:0000256" key="5">
    <source>
        <dbReference type="ARBA" id="ARBA00019170"/>
    </source>
</evidence>
<evidence type="ECO:0000256" key="4">
    <source>
        <dbReference type="ARBA" id="ARBA00013075"/>
    </source>
</evidence>
<dbReference type="InterPro" id="IPR002347">
    <property type="entry name" value="SDR_fam"/>
</dbReference>
<evidence type="ECO:0000256" key="8">
    <source>
        <dbReference type="ARBA" id="ARBA00023002"/>
    </source>
</evidence>
<dbReference type="OrthoDB" id="153074at2759"/>
<dbReference type="CDD" id="cd05367">
    <property type="entry name" value="SPR-like_SDR_c"/>
    <property type="match status" value="1"/>
</dbReference>
<dbReference type="NCBIfam" id="TIGR01500">
    <property type="entry name" value="sepiapter_red"/>
    <property type="match status" value="1"/>
</dbReference>
<dbReference type="GO" id="GO:0005737">
    <property type="term" value="C:cytoplasm"/>
    <property type="evidence" value="ECO:0007669"/>
    <property type="project" value="UniProtKB-SubCell"/>
</dbReference>
<keyword evidence="8" id="KW-0560">Oxidoreductase</keyword>
<evidence type="ECO:0000256" key="6">
    <source>
        <dbReference type="ARBA" id="ARBA00022490"/>
    </source>
</evidence>
<dbReference type="EMBL" id="NEDP02003819">
    <property type="protein sequence ID" value="OWF47701.1"/>
    <property type="molecule type" value="Genomic_DNA"/>
</dbReference>
<evidence type="ECO:0000313" key="9">
    <source>
        <dbReference type="EMBL" id="OWF47701.1"/>
    </source>
</evidence>
<dbReference type="STRING" id="6573.A0A210QGF9"/>
<comment type="caution">
    <text evidence="9">The sequence shown here is derived from an EMBL/GenBank/DDBJ whole genome shotgun (WGS) entry which is preliminary data.</text>
</comment>
<evidence type="ECO:0000256" key="7">
    <source>
        <dbReference type="ARBA" id="ARBA00022857"/>
    </source>
</evidence>
<evidence type="ECO:0000256" key="2">
    <source>
        <dbReference type="ARBA" id="ARBA00010483"/>
    </source>
</evidence>
<dbReference type="InterPro" id="IPR051721">
    <property type="entry name" value="Biopterin_syn/organic_redct"/>
</dbReference>
<dbReference type="InterPro" id="IPR036291">
    <property type="entry name" value="NAD(P)-bd_dom_sf"/>
</dbReference>
<dbReference type="GO" id="GO:0004757">
    <property type="term" value="F:sepiapterin reductase (NADP+) activity"/>
    <property type="evidence" value="ECO:0007669"/>
    <property type="project" value="UniProtKB-EC"/>
</dbReference>
<dbReference type="PANTHER" id="PTHR44085">
    <property type="entry name" value="SEPIAPTERIN REDUCTASE"/>
    <property type="match status" value="1"/>
</dbReference>
<dbReference type="AlphaFoldDB" id="A0A210QGF9"/>
<protein>
    <recommendedName>
        <fullName evidence="5">Sepiapterin reductase</fullName>
        <ecNumber evidence="4">1.1.1.153</ecNumber>
    </recommendedName>
</protein>
<dbReference type="InterPro" id="IPR006393">
    <property type="entry name" value="Sepiapterin_red"/>
</dbReference>
<comment type="similarity">
    <text evidence="2">Belongs to the sepiapterin reductase family.</text>
</comment>
<keyword evidence="10" id="KW-1185">Reference proteome</keyword>
<evidence type="ECO:0000256" key="1">
    <source>
        <dbReference type="ARBA" id="ARBA00004496"/>
    </source>
</evidence>
<reference evidence="9 10" key="1">
    <citation type="journal article" date="2017" name="Nat. Ecol. Evol.">
        <title>Scallop genome provides insights into evolution of bilaterian karyotype and development.</title>
        <authorList>
            <person name="Wang S."/>
            <person name="Zhang J."/>
            <person name="Jiao W."/>
            <person name="Li J."/>
            <person name="Xun X."/>
            <person name="Sun Y."/>
            <person name="Guo X."/>
            <person name="Huan P."/>
            <person name="Dong B."/>
            <person name="Zhang L."/>
            <person name="Hu X."/>
            <person name="Sun X."/>
            <person name="Wang J."/>
            <person name="Zhao C."/>
            <person name="Wang Y."/>
            <person name="Wang D."/>
            <person name="Huang X."/>
            <person name="Wang R."/>
            <person name="Lv J."/>
            <person name="Li Y."/>
            <person name="Zhang Z."/>
            <person name="Liu B."/>
            <person name="Lu W."/>
            <person name="Hui Y."/>
            <person name="Liang J."/>
            <person name="Zhou Z."/>
            <person name="Hou R."/>
            <person name="Li X."/>
            <person name="Liu Y."/>
            <person name="Li H."/>
            <person name="Ning X."/>
            <person name="Lin Y."/>
            <person name="Zhao L."/>
            <person name="Xing Q."/>
            <person name="Dou J."/>
            <person name="Li Y."/>
            <person name="Mao J."/>
            <person name="Guo H."/>
            <person name="Dou H."/>
            <person name="Li T."/>
            <person name="Mu C."/>
            <person name="Jiang W."/>
            <person name="Fu Q."/>
            <person name="Fu X."/>
            <person name="Miao Y."/>
            <person name="Liu J."/>
            <person name="Yu Q."/>
            <person name="Li R."/>
            <person name="Liao H."/>
            <person name="Li X."/>
            <person name="Kong Y."/>
            <person name="Jiang Z."/>
            <person name="Chourrout D."/>
            <person name="Li R."/>
            <person name="Bao Z."/>
        </authorList>
    </citation>
    <scope>NUCLEOTIDE SEQUENCE [LARGE SCALE GENOMIC DNA]</scope>
    <source>
        <strain evidence="9 10">PY_sf001</strain>
    </source>
</reference>
<dbReference type="GO" id="GO:0006729">
    <property type="term" value="P:tetrahydrobiopterin biosynthetic process"/>
    <property type="evidence" value="ECO:0007669"/>
    <property type="project" value="InterPro"/>
</dbReference>
<accession>A0A210QGF9</accession>
<comment type="subcellular location">
    <subcellularLocation>
        <location evidence="1">Cytoplasm</location>
    </subcellularLocation>
</comment>
<dbReference type="PRINTS" id="PR00081">
    <property type="entry name" value="GDHRDH"/>
</dbReference>
<dbReference type="PANTHER" id="PTHR44085:SF2">
    <property type="entry name" value="SEPIAPTERIN REDUCTASE"/>
    <property type="match status" value="1"/>
</dbReference>
<dbReference type="FunFam" id="3.40.50.720:FF:000259">
    <property type="entry name" value="Sepiapterin reductase"/>
    <property type="match status" value="1"/>
</dbReference>
<dbReference type="Proteomes" id="UP000242188">
    <property type="component" value="Unassembled WGS sequence"/>
</dbReference>
<evidence type="ECO:0000256" key="3">
    <source>
        <dbReference type="ARBA" id="ARBA00011738"/>
    </source>
</evidence>
<evidence type="ECO:0000313" key="10">
    <source>
        <dbReference type="Proteomes" id="UP000242188"/>
    </source>
</evidence>
<keyword evidence="7" id="KW-0521">NADP</keyword>
<comment type="subunit">
    <text evidence="3">Homodimer.</text>
</comment>
<sequence length="281" mass="30743">MAAADSGIFSRKACVVVTGASRGLGKSVAKIFATKFPESSLFILLARNLTDLEAVKAEIRENMPTLKVAVKKFDQGNLDQAIFDSLFDTVFEEYGVSPNDFEQSVIVHNAGTLGDNTKYASQLSDVATVQRNFDVNVSGMILLNSGFLRKFSNSSKGRLIVNLSSLVAVQPVSSFSLYCTGKAARDMFFRVMAAEDPSIRVLNYAPGPCETDMQKACREDTVDCTTRDMFQAMHREGNTLDCDTSIAKLVELLRLDQYDSGAHIDFFDDIGGHVAKTSLNQ</sequence>
<dbReference type="Pfam" id="PF00106">
    <property type="entry name" value="adh_short"/>
    <property type="match status" value="1"/>
</dbReference>
<name>A0A210QGF9_MIZYE</name>
<keyword evidence="6" id="KW-0963">Cytoplasm</keyword>
<organism evidence="9 10">
    <name type="scientific">Mizuhopecten yessoensis</name>
    <name type="common">Japanese scallop</name>
    <name type="synonym">Patinopecten yessoensis</name>
    <dbReference type="NCBI Taxonomy" id="6573"/>
    <lineage>
        <taxon>Eukaryota</taxon>
        <taxon>Metazoa</taxon>
        <taxon>Spiralia</taxon>
        <taxon>Lophotrochozoa</taxon>
        <taxon>Mollusca</taxon>
        <taxon>Bivalvia</taxon>
        <taxon>Autobranchia</taxon>
        <taxon>Pteriomorphia</taxon>
        <taxon>Pectinida</taxon>
        <taxon>Pectinoidea</taxon>
        <taxon>Pectinidae</taxon>
        <taxon>Mizuhopecten</taxon>
    </lineage>
</organism>
<proteinExistence type="inferred from homology"/>
<gene>
    <name evidence="9" type="ORF">KP79_PYT19343</name>
</gene>
<dbReference type="SUPFAM" id="SSF51735">
    <property type="entry name" value="NAD(P)-binding Rossmann-fold domains"/>
    <property type="match status" value="1"/>
</dbReference>